<dbReference type="InterPro" id="IPR029063">
    <property type="entry name" value="SAM-dependent_MTases_sf"/>
</dbReference>
<sequence>MAERNEIKGDGGQQEVWTIGRILKWTEGYFQKAGLDSPRLDAEVLLSHVLKKERIFLYVHFDQPMEAAELAVYKDCIKRRVQHQPVAYITGHKEFMGLDFRVTPATLIPRPDTEILVEAVLQRLKAGTEAEGSMIADIGTGSGAICLSLLNYLPRLQAVTVDISPEALAVAEENARELGLSERAEFLQGDMLVPLKEQSARFSGRLAAIVSNPPYIPRGDIAGLAPDVRAFEPIGALDGGEDGLDFYRRLLAEGAEFLQGDGFLAMEAGIHQAQQLKALAESLPQWGRCEIIRDLAGIERVVVLWKK</sequence>
<organism evidence="8 9">
    <name type="scientific">Anaerovibrio slackiae</name>
    <dbReference type="NCBI Taxonomy" id="2652309"/>
    <lineage>
        <taxon>Bacteria</taxon>
        <taxon>Bacillati</taxon>
        <taxon>Bacillota</taxon>
        <taxon>Negativicutes</taxon>
        <taxon>Selenomonadales</taxon>
        <taxon>Selenomonadaceae</taxon>
        <taxon>Anaerovibrio</taxon>
    </lineage>
</organism>
<dbReference type="Gene3D" id="3.40.50.150">
    <property type="entry name" value="Vaccinia Virus protein VP39"/>
    <property type="match status" value="1"/>
</dbReference>
<feature type="binding site" evidence="5">
    <location>
        <position position="212"/>
    </location>
    <ligand>
        <name>S-adenosyl-L-methionine</name>
        <dbReference type="ChEBI" id="CHEBI:59789"/>
    </ligand>
</feature>
<feature type="binding site" evidence="5">
    <location>
        <begin position="139"/>
        <end position="143"/>
    </location>
    <ligand>
        <name>S-adenosyl-L-methionine</name>
        <dbReference type="ChEBI" id="CHEBI:59789"/>
    </ligand>
</feature>
<evidence type="ECO:0000256" key="5">
    <source>
        <dbReference type="HAMAP-Rule" id="MF_02126"/>
    </source>
</evidence>
<dbReference type="GO" id="GO:0032259">
    <property type="term" value="P:methylation"/>
    <property type="evidence" value="ECO:0007669"/>
    <property type="project" value="UniProtKB-KW"/>
</dbReference>
<comment type="caution">
    <text evidence="8">The sequence shown here is derived from an EMBL/GenBank/DDBJ whole genome shotgun (WGS) entry which is preliminary data.</text>
</comment>
<evidence type="ECO:0000256" key="3">
    <source>
        <dbReference type="ARBA" id="ARBA00022691"/>
    </source>
</evidence>
<feature type="binding site" evidence="5">
    <location>
        <begin position="212"/>
        <end position="215"/>
    </location>
    <ligand>
        <name>substrate</name>
    </ligand>
</feature>
<dbReference type="PANTHER" id="PTHR18895">
    <property type="entry name" value="HEMK METHYLTRANSFERASE"/>
    <property type="match status" value="1"/>
</dbReference>
<evidence type="ECO:0000313" key="9">
    <source>
        <dbReference type="Proteomes" id="UP000433181"/>
    </source>
</evidence>
<dbReference type="GO" id="GO:0003676">
    <property type="term" value="F:nucleic acid binding"/>
    <property type="evidence" value="ECO:0007669"/>
    <property type="project" value="InterPro"/>
</dbReference>
<dbReference type="PROSITE" id="PS00092">
    <property type="entry name" value="N6_MTASE"/>
    <property type="match status" value="1"/>
</dbReference>
<dbReference type="InterPro" id="IPR007848">
    <property type="entry name" value="Small_mtfrase_dom"/>
</dbReference>
<feature type="domain" description="Release factor glutamine methyltransferase N-terminal" evidence="7">
    <location>
        <begin position="22"/>
        <end position="91"/>
    </location>
</feature>
<keyword evidence="3 5" id="KW-0949">S-adenosyl-L-methionine</keyword>
<dbReference type="EMBL" id="VUNR01000010">
    <property type="protein sequence ID" value="MSU08618.1"/>
    <property type="molecule type" value="Genomic_DNA"/>
</dbReference>
<comment type="catalytic activity">
    <reaction evidence="4 5">
        <text>L-glutaminyl-[peptide chain release factor] + S-adenosyl-L-methionine = N(5)-methyl-L-glutaminyl-[peptide chain release factor] + S-adenosyl-L-homocysteine + H(+)</text>
        <dbReference type="Rhea" id="RHEA:42896"/>
        <dbReference type="Rhea" id="RHEA-COMP:10271"/>
        <dbReference type="Rhea" id="RHEA-COMP:10272"/>
        <dbReference type="ChEBI" id="CHEBI:15378"/>
        <dbReference type="ChEBI" id="CHEBI:30011"/>
        <dbReference type="ChEBI" id="CHEBI:57856"/>
        <dbReference type="ChEBI" id="CHEBI:59789"/>
        <dbReference type="ChEBI" id="CHEBI:61891"/>
        <dbReference type="EC" id="2.1.1.297"/>
    </reaction>
</comment>
<dbReference type="Pfam" id="PF05175">
    <property type="entry name" value="MTS"/>
    <property type="match status" value="1"/>
</dbReference>
<dbReference type="PANTHER" id="PTHR18895:SF74">
    <property type="entry name" value="MTRF1L RELEASE FACTOR GLUTAMINE METHYLTRANSFERASE"/>
    <property type="match status" value="1"/>
</dbReference>
<dbReference type="InterPro" id="IPR019874">
    <property type="entry name" value="RF_methyltr_PrmC"/>
</dbReference>
<comment type="function">
    <text evidence="5">Methylates the class 1 translation termination release factors RF1/PrfA and RF2/PrfB on the glutamine residue of the universally conserved GGQ motif.</text>
</comment>
<evidence type="ECO:0000256" key="4">
    <source>
        <dbReference type="ARBA" id="ARBA00048391"/>
    </source>
</evidence>
<dbReference type="InterPro" id="IPR004556">
    <property type="entry name" value="HemK-like"/>
</dbReference>
<dbReference type="Proteomes" id="UP000433181">
    <property type="component" value="Unassembled WGS sequence"/>
</dbReference>
<evidence type="ECO:0000259" key="7">
    <source>
        <dbReference type="Pfam" id="PF17827"/>
    </source>
</evidence>
<feature type="domain" description="Methyltransferase small" evidence="6">
    <location>
        <begin position="123"/>
        <end position="215"/>
    </location>
</feature>
<dbReference type="EC" id="2.1.1.297" evidence="5"/>
<comment type="caution">
    <text evidence="5">Lacks conserved residue(s) required for the propagation of feature annotation.</text>
</comment>
<evidence type="ECO:0000259" key="6">
    <source>
        <dbReference type="Pfam" id="PF05175"/>
    </source>
</evidence>
<dbReference type="InterPro" id="IPR002052">
    <property type="entry name" value="DNA_methylase_N6_adenine_CS"/>
</dbReference>
<feature type="binding site" evidence="5">
    <location>
        <position position="162"/>
    </location>
    <ligand>
        <name>S-adenosyl-L-methionine</name>
        <dbReference type="ChEBI" id="CHEBI:59789"/>
    </ligand>
</feature>
<dbReference type="SUPFAM" id="SSF53335">
    <property type="entry name" value="S-adenosyl-L-methionine-dependent methyltransferases"/>
    <property type="match status" value="1"/>
</dbReference>
<dbReference type="NCBIfam" id="TIGR00536">
    <property type="entry name" value="hemK_fam"/>
    <property type="match status" value="1"/>
</dbReference>
<dbReference type="GO" id="GO:0102559">
    <property type="term" value="F:peptide chain release factor N(5)-glutamine methyltransferase activity"/>
    <property type="evidence" value="ECO:0007669"/>
    <property type="project" value="UniProtKB-EC"/>
</dbReference>
<proteinExistence type="inferred from homology"/>
<dbReference type="Gene3D" id="1.10.8.10">
    <property type="entry name" value="DNA helicase RuvA subunit, C-terminal domain"/>
    <property type="match status" value="1"/>
</dbReference>
<dbReference type="InterPro" id="IPR040758">
    <property type="entry name" value="PrmC_N"/>
</dbReference>
<evidence type="ECO:0000256" key="2">
    <source>
        <dbReference type="ARBA" id="ARBA00022679"/>
    </source>
</evidence>
<gene>
    <name evidence="5 8" type="primary">prmC</name>
    <name evidence="8" type="ORF">FYJ84_06425</name>
</gene>
<dbReference type="CDD" id="cd02440">
    <property type="entry name" value="AdoMet_MTases"/>
    <property type="match status" value="1"/>
</dbReference>
<comment type="similarity">
    <text evidence="5">Belongs to the protein N5-glutamine methyltransferase family. PrmC subfamily.</text>
</comment>
<name>A0A6I2UAR8_9FIRM</name>
<keyword evidence="9" id="KW-1185">Reference proteome</keyword>
<evidence type="ECO:0000313" key="8">
    <source>
        <dbReference type="EMBL" id="MSU08618.1"/>
    </source>
</evidence>
<dbReference type="NCBIfam" id="TIGR03534">
    <property type="entry name" value="RF_mod_PrmC"/>
    <property type="match status" value="1"/>
</dbReference>
<accession>A0A6I2UAR8</accession>
<dbReference type="InterPro" id="IPR050320">
    <property type="entry name" value="N5-glutamine_MTase"/>
</dbReference>
<keyword evidence="2 5" id="KW-0808">Transferase</keyword>
<protein>
    <recommendedName>
        <fullName evidence="5">Release factor glutamine methyltransferase</fullName>
        <shortName evidence="5">RF MTase</shortName>
        <ecNumber evidence="5">2.1.1.297</ecNumber>
    </recommendedName>
    <alternativeName>
        <fullName evidence="5">N5-glutamine methyltransferase PrmC</fullName>
    </alternativeName>
    <alternativeName>
        <fullName evidence="5">Protein-(glutamine-N5) MTase PrmC</fullName>
    </alternativeName>
    <alternativeName>
        <fullName evidence="5">Protein-glutamine N-methyltransferase PrmC</fullName>
    </alternativeName>
</protein>
<evidence type="ECO:0000256" key="1">
    <source>
        <dbReference type="ARBA" id="ARBA00022603"/>
    </source>
</evidence>
<dbReference type="HAMAP" id="MF_02126">
    <property type="entry name" value="RF_methyltr_PrmC"/>
    <property type="match status" value="1"/>
</dbReference>
<dbReference type="AlphaFoldDB" id="A0A6I2UAR8"/>
<dbReference type="Pfam" id="PF17827">
    <property type="entry name" value="PrmC_N"/>
    <property type="match status" value="1"/>
</dbReference>
<reference evidence="8 9" key="1">
    <citation type="submission" date="2019-08" db="EMBL/GenBank/DDBJ databases">
        <title>In-depth cultivation of the pig gut microbiome towards novel bacterial diversity and tailored functional studies.</title>
        <authorList>
            <person name="Wylensek D."/>
            <person name="Hitch T.C.A."/>
            <person name="Clavel T."/>
        </authorList>
    </citation>
    <scope>NUCLEOTIDE SEQUENCE [LARGE SCALE GENOMIC DNA]</scope>
    <source>
        <strain evidence="8 9">WCA-693-APC-5D-A</strain>
    </source>
</reference>
<keyword evidence="1 5" id="KW-0489">Methyltransferase</keyword>